<reference evidence="1 2" key="1">
    <citation type="submission" date="2022-08" db="EMBL/GenBank/DDBJ databases">
        <title>Paenibacillus endoradicis sp. nov., Paenibacillus radicibacter sp. nov and Paenibacillus pararadicis sp. nov., three cold-adapted plant growth-promoting bacteria isolated from root of Larix gmelinii in Great Khingan.</title>
        <authorList>
            <person name="Xue H."/>
        </authorList>
    </citation>
    <scope>NUCLEOTIDE SEQUENCE [LARGE SCALE GENOMIC DNA]</scope>
    <source>
        <strain evidence="1 2">N5-1-1-5</strain>
    </source>
</reference>
<organism evidence="1 2">
    <name type="scientific">Paenibacillus radicis</name>
    <name type="common">ex Xue et al. 2023</name>
    <dbReference type="NCBI Taxonomy" id="2972489"/>
    <lineage>
        <taxon>Bacteria</taxon>
        <taxon>Bacillati</taxon>
        <taxon>Bacillota</taxon>
        <taxon>Bacilli</taxon>
        <taxon>Bacillales</taxon>
        <taxon>Paenibacillaceae</taxon>
        <taxon>Paenibacillus</taxon>
    </lineage>
</organism>
<dbReference type="RefSeq" id="WP_258216431.1">
    <property type="nucleotide sequence ID" value="NZ_JANQBD010000023.1"/>
</dbReference>
<gene>
    <name evidence="1" type="ORF">NV381_27110</name>
</gene>
<evidence type="ECO:0000313" key="1">
    <source>
        <dbReference type="EMBL" id="MCR8634875.1"/>
    </source>
</evidence>
<accession>A0ABT1YSB5</accession>
<protein>
    <submittedName>
        <fullName evidence="1">Uncharacterized protein</fullName>
    </submittedName>
</protein>
<proteinExistence type="predicted"/>
<sequence>MKKGLELLAKDGQEWLARLKSHMLNLPLSGGGEEKAFLGPLSLIGGNIMERGILSGAYSWFT</sequence>
<name>A0ABT1YSB5_9BACL</name>
<evidence type="ECO:0000313" key="2">
    <source>
        <dbReference type="Proteomes" id="UP001300012"/>
    </source>
</evidence>
<keyword evidence="2" id="KW-1185">Reference proteome</keyword>
<dbReference type="EMBL" id="JANQBD010000023">
    <property type="protein sequence ID" value="MCR8634875.1"/>
    <property type="molecule type" value="Genomic_DNA"/>
</dbReference>
<dbReference type="Proteomes" id="UP001300012">
    <property type="component" value="Unassembled WGS sequence"/>
</dbReference>
<comment type="caution">
    <text evidence="1">The sequence shown here is derived from an EMBL/GenBank/DDBJ whole genome shotgun (WGS) entry which is preliminary data.</text>
</comment>